<dbReference type="AlphaFoldDB" id="A0A6A3MIT9"/>
<accession>A0A6A3MIT9</accession>
<dbReference type="EMBL" id="QXFT01000760">
    <property type="protein sequence ID" value="KAE9336337.1"/>
    <property type="molecule type" value="Genomic_DNA"/>
</dbReference>
<dbReference type="OrthoDB" id="10376597at2759"/>
<keyword evidence="6" id="KW-1185">Reference proteome</keyword>
<evidence type="ECO:0000313" key="2">
    <source>
        <dbReference type="EMBL" id="KAE9021728.1"/>
    </source>
</evidence>
<evidence type="ECO:0000313" key="7">
    <source>
        <dbReference type="Proteomes" id="UP000435112"/>
    </source>
</evidence>
<protein>
    <submittedName>
        <fullName evidence="3">Uncharacterized protein</fullName>
    </submittedName>
</protein>
<reference evidence="5 7" key="1">
    <citation type="submission" date="2018-09" db="EMBL/GenBank/DDBJ databases">
        <title>Genomic investigation of the strawberry pathogen Phytophthora fragariae indicates pathogenicity is determined by transcriptional variation in three key races.</title>
        <authorList>
            <person name="Adams T.M."/>
            <person name="Armitage A.D."/>
            <person name="Sobczyk M.K."/>
            <person name="Bates H.J."/>
            <person name="Dunwell J.M."/>
            <person name="Nellist C.F."/>
            <person name="Harrison R.J."/>
        </authorList>
    </citation>
    <scope>NUCLEOTIDE SEQUENCE [LARGE SCALE GENOMIC DNA]</scope>
    <source>
        <strain evidence="3 5">SCRP249</strain>
        <strain evidence="2 7">SCRP324</strain>
        <strain evidence="4 6">SCRP333</strain>
    </source>
</reference>
<dbReference type="Proteomes" id="UP000429607">
    <property type="component" value="Unassembled WGS sequence"/>
</dbReference>
<evidence type="ECO:0000313" key="4">
    <source>
        <dbReference type="EMBL" id="KAE9336337.1"/>
    </source>
</evidence>
<dbReference type="Proteomes" id="UP000434957">
    <property type="component" value="Unassembled WGS sequence"/>
</dbReference>
<evidence type="ECO:0000313" key="3">
    <source>
        <dbReference type="EMBL" id="KAE9028093.1"/>
    </source>
</evidence>
<organism evidence="3 5">
    <name type="scientific">Phytophthora rubi</name>
    <dbReference type="NCBI Taxonomy" id="129364"/>
    <lineage>
        <taxon>Eukaryota</taxon>
        <taxon>Sar</taxon>
        <taxon>Stramenopiles</taxon>
        <taxon>Oomycota</taxon>
        <taxon>Peronosporomycetes</taxon>
        <taxon>Peronosporales</taxon>
        <taxon>Peronosporaceae</taxon>
        <taxon>Phytophthora</taxon>
    </lineage>
</organism>
<dbReference type="EMBL" id="QXFV01000742">
    <property type="protein sequence ID" value="KAE9028093.1"/>
    <property type="molecule type" value="Genomic_DNA"/>
</dbReference>
<gene>
    <name evidence="3" type="ORF">PR001_g11813</name>
    <name evidence="2" type="ORF">PR002_g12170</name>
    <name evidence="4" type="ORF">PR003_g12558</name>
</gene>
<evidence type="ECO:0000313" key="5">
    <source>
        <dbReference type="Proteomes" id="UP000429607"/>
    </source>
</evidence>
<evidence type="ECO:0000313" key="6">
    <source>
        <dbReference type="Proteomes" id="UP000434957"/>
    </source>
</evidence>
<dbReference type="EMBL" id="QXFU01000756">
    <property type="protein sequence ID" value="KAE9021728.1"/>
    <property type="molecule type" value="Genomic_DNA"/>
</dbReference>
<name>A0A6A3MIT9_9STRA</name>
<comment type="caution">
    <text evidence="3">The sequence shown here is derived from an EMBL/GenBank/DDBJ whole genome shotgun (WGS) entry which is preliminary data.</text>
</comment>
<proteinExistence type="predicted"/>
<evidence type="ECO:0000256" key="1">
    <source>
        <dbReference type="SAM" id="MobiDB-lite"/>
    </source>
</evidence>
<feature type="region of interest" description="Disordered" evidence="1">
    <location>
        <begin position="41"/>
        <end position="67"/>
    </location>
</feature>
<dbReference type="Proteomes" id="UP000435112">
    <property type="component" value="Unassembled WGS sequence"/>
</dbReference>
<sequence>MLVCEGYGVVQLYVLEYLSGIKFLFHGGGEAIGVARLRGGVQASPRSSPLGRSLVTRRQRTKAHPRA</sequence>
<feature type="compositionally biased region" description="Basic residues" evidence="1">
    <location>
        <begin position="55"/>
        <end position="67"/>
    </location>
</feature>